<dbReference type="InterPro" id="IPR016039">
    <property type="entry name" value="Thiolase-like"/>
</dbReference>
<dbReference type="GO" id="GO:0031177">
    <property type="term" value="F:phosphopantetheine binding"/>
    <property type="evidence" value="ECO:0007669"/>
    <property type="project" value="InterPro"/>
</dbReference>
<dbReference type="SUPFAM" id="SSF53901">
    <property type="entry name" value="Thiolase-like"/>
    <property type="match status" value="1"/>
</dbReference>
<keyword evidence="4" id="KW-0560">Oxidoreductase</keyword>
<dbReference type="CDD" id="cd05195">
    <property type="entry name" value="enoyl_red"/>
    <property type="match status" value="1"/>
</dbReference>
<dbReference type="PROSITE" id="PS00012">
    <property type="entry name" value="PHOSPHOPANTETHEINE"/>
    <property type="match status" value="1"/>
</dbReference>
<dbReference type="InterPro" id="IPR018201">
    <property type="entry name" value="Ketoacyl_synth_AS"/>
</dbReference>
<dbReference type="SUPFAM" id="SSF52151">
    <property type="entry name" value="FabD/lysophospholipase-like"/>
    <property type="match status" value="1"/>
</dbReference>
<feature type="domain" description="PKS/mFAS DH" evidence="9">
    <location>
        <begin position="917"/>
        <end position="1248"/>
    </location>
</feature>
<dbReference type="Pfam" id="PF00698">
    <property type="entry name" value="Acyl_transf_1"/>
    <property type="match status" value="1"/>
</dbReference>
<dbReference type="InterPro" id="IPR042104">
    <property type="entry name" value="PKS_dehydratase_sf"/>
</dbReference>
<feature type="region of interest" description="N-terminal hotdog fold" evidence="6">
    <location>
        <begin position="917"/>
        <end position="1056"/>
    </location>
</feature>
<dbReference type="PANTHER" id="PTHR43775">
    <property type="entry name" value="FATTY ACID SYNTHASE"/>
    <property type="match status" value="1"/>
</dbReference>
<dbReference type="InterPro" id="IPR016035">
    <property type="entry name" value="Acyl_Trfase/lysoPLipase"/>
</dbReference>
<dbReference type="SUPFAM" id="SSF47336">
    <property type="entry name" value="ACP-like"/>
    <property type="match status" value="1"/>
</dbReference>
<organism evidence="10 11">
    <name type="scientific">Colletotrichum navitas</name>
    <dbReference type="NCBI Taxonomy" id="681940"/>
    <lineage>
        <taxon>Eukaryota</taxon>
        <taxon>Fungi</taxon>
        <taxon>Dikarya</taxon>
        <taxon>Ascomycota</taxon>
        <taxon>Pezizomycotina</taxon>
        <taxon>Sordariomycetes</taxon>
        <taxon>Hypocreomycetidae</taxon>
        <taxon>Glomerellales</taxon>
        <taxon>Glomerellaceae</taxon>
        <taxon>Colletotrichum</taxon>
        <taxon>Colletotrichum graminicola species complex</taxon>
    </lineage>
</organism>
<keyword evidence="11" id="KW-1185">Reference proteome</keyword>
<dbReference type="InterPro" id="IPR050091">
    <property type="entry name" value="PKS_NRPS_Biosynth_Enz"/>
</dbReference>
<dbReference type="InterPro" id="IPR032821">
    <property type="entry name" value="PKS_assoc"/>
</dbReference>
<dbReference type="Gene3D" id="3.40.366.10">
    <property type="entry name" value="Malonyl-Coenzyme A Acyl Carrier Protein, domain 2"/>
    <property type="match status" value="1"/>
</dbReference>
<dbReference type="Gene3D" id="3.40.47.10">
    <property type="match status" value="1"/>
</dbReference>
<dbReference type="InterPro" id="IPR020841">
    <property type="entry name" value="PKS_Beta-ketoAc_synthase_dom"/>
</dbReference>
<dbReference type="Pfam" id="PF00109">
    <property type="entry name" value="ketoacyl-synt"/>
    <property type="match status" value="1"/>
</dbReference>
<feature type="domain" description="Carrier" evidence="7">
    <location>
        <begin position="2282"/>
        <end position="2359"/>
    </location>
</feature>
<dbReference type="InterPro" id="IPR057326">
    <property type="entry name" value="KR_dom"/>
</dbReference>
<dbReference type="Proteomes" id="UP001230504">
    <property type="component" value="Unassembled WGS sequence"/>
</dbReference>
<dbReference type="Gene3D" id="3.90.180.10">
    <property type="entry name" value="Medium-chain alcohol dehydrogenases, catalytic domain"/>
    <property type="match status" value="1"/>
</dbReference>
<evidence type="ECO:0000256" key="2">
    <source>
        <dbReference type="ARBA" id="ARBA00022553"/>
    </source>
</evidence>
<dbReference type="Gene3D" id="3.40.50.720">
    <property type="entry name" value="NAD(P)-binding Rossmann-like Domain"/>
    <property type="match status" value="1"/>
</dbReference>
<feature type="region of interest" description="C-terminal hotdog fold" evidence="6">
    <location>
        <begin position="1091"/>
        <end position="1248"/>
    </location>
</feature>
<dbReference type="GO" id="GO:1901336">
    <property type="term" value="P:lactone biosynthetic process"/>
    <property type="evidence" value="ECO:0007669"/>
    <property type="project" value="UniProtKB-ARBA"/>
</dbReference>
<keyword evidence="3" id="KW-0808">Transferase</keyword>
<dbReference type="FunFam" id="3.40.50.720:FF:000209">
    <property type="entry name" value="Polyketide synthase Pks12"/>
    <property type="match status" value="1"/>
</dbReference>
<proteinExistence type="predicted"/>
<evidence type="ECO:0000259" key="8">
    <source>
        <dbReference type="PROSITE" id="PS52004"/>
    </source>
</evidence>
<dbReference type="SMART" id="SM00823">
    <property type="entry name" value="PKS_PP"/>
    <property type="match status" value="1"/>
</dbReference>
<dbReference type="RefSeq" id="XP_060406768.1">
    <property type="nucleotide sequence ID" value="XM_060562650.1"/>
</dbReference>
<keyword evidence="2" id="KW-0597">Phosphoprotein</keyword>
<dbReference type="Pfam" id="PF08659">
    <property type="entry name" value="KR"/>
    <property type="match status" value="1"/>
</dbReference>
<comment type="caution">
    <text evidence="10">The sequence shown here is derived from an EMBL/GenBank/DDBJ whole genome shotgun (WGS) entry which is preliminary data.</text>
</comment>
<dbReference type="Pfam" id="PF14765">
    <property type="entry name" value="PS-DH"/>
    <property type="match status" value="1"/>
</dbReference>
<dbReference type="PROSITE" id="PS52004">
    <property type="entry name" value="KS3_2"/>
    <property type="match status" value="1"/>
</dbReference>
<dbReference type="SMART" id="SM00829">
    <property type="entry name" value="PKS_ER"/>
    <property type="match status" value="1"/>
</dbReference>
<feature type="active site" description="Proton acceptor; for dehydratase activity" evidence="6">
    <location>
        <position position="949"/>
    </location>
</feature>
<gene>
    <name evidence="10" type="ORF">LY79DRAFT_654432</name>
</gene>
<keyword evidence="5" id="KW-0511">Multifunctional enzyme</keyword>
<dbReference type="Pfam" id="PF21089">
    <property type="entry name" value="PKS_DH_N"/>
    <property type="match status" value="1"/>
</dbReference>
<dbReference type="InterPro" id="IPR016036">
    <property type="entry name" value="Malonyl_transacylase_ACP-bd"/>
</dbReference>
<dbReference type="Gene3D" id="1.10.1200.10">
    <property type="entry name" value="ACP-like"/>
    <property type="match status" value="1"/>
</dbReference>
<dbReference type="SUPFAM" id="SSF55048">
    <property type="entry name" value="Probable ACP-binding domain of malonyl-CoA ACP transacylase"/>
    <property type="match status" value="1"/>
</dbReference>
<evidence type="ECO:0000313" key="11">
    <source>
        <dbReference type="Proteomes" id="UP001230504"/>
    </source>
</evidence>
<dbReference type="Pfam" id="PF23297">
    <property type="entry name" value="ACP_SdgA_C"/>
    <property type="match status" value="1"/>
</dbReference>
<evidence type="ECO:0000313" key="10">
    <source>
        <dbReference type="EMBL" id="KAK1561623.1"/>
    </source>
</evidence>
<sequence>MTSPIAVVGMACRLPDDVSSPEELWKVILEKRDTCSEPVDRWNPGGFHDPGGSKAHSTASRKAHYMTRDVMAFDAAFFNINAVEALSMTPEQRIVMEVTYEALESAGLTLDDVADSRTGCYIGTGGTEYRPIIDMDTEIAPRYSAIGLAHEMPANRVSWFYNLKGPSLTLSTACSSSITAIHTACQGLILGETDMAVAGGVNMILNPTMLVYLNMMGMTSPEGHCKSFDASADGYSRGEGCGIVILKRLDDAIRDNDPIRAVIRGTGVNSDGYTQGFTMPSAEFQAALIREVYRKADLDMADTQLVECHGTGTKVGDPIETKAIYETLGRKKSHAQPLVIGSVKPNIGHLEAASGVASLIKSILALEKGQIPPQAFFTTPNPSIPLSEWNLKVPTTLMPWPSTKGGRRRVSINNFGVGGTNTHAILESAPPRGIQAPAAKKKRLFVLSSQDRNGMVRVAQSLAGYLGKHAAAAAGSSAAHEASLAYTLGSKRSRLPWKTFCVASGSTDLRSGLLAVTGDEAIRSSATGRIGFVFTGQGAQWPKMGLRLLEFDVFRRTLEKCQEYLNELGCSWDAAEELGKPTETSLVTRPEMSQPLCTILQLGIVDLLDSWNISPTRVVGHSSGEIAAAYCAGFITAREAVEVAYRRGELSAALTSGTHKENAEGGGMLAVGCSREKAERLIAEVTTGYLTVACVNSPSNVTISGDVAAIEELHNMLKKTSMFVARLKVEVAYHSEHMQAIYPDYVRSISHIRPSGTGREHVTMVSSVVAAELDAQAVNGFYWGRNLVSPVLFSDALAELVKPADGGPASSVDLLVEIGPHGALKSSVQEILADKNVKDVAYMSSLSRGKDDQASLLSLAGNLFTFGAAIDISRVNNDGEPVPLLTDLPPYPWQHSKRFDADTRIHREYAMRPYPASNLLGAPMPSVGPKEHVWRGYLRVDEERWASDHKLSGMVLYPAAGFVAMALEGARRLADAGRKIRVLKLRDVVFGRVAIVGQETPTEFVLHIRPPMLGGNSAAASGTTGWLEFRISSSEGPDIALRENCHGLVRIEYYAGTDTDHTYEQEATDREEKAIFASSLAAYEAAVAACQYKLPVDDFYRDAAEAGFQFGPSFKNLTDIHFRPGETVFEMHIANPGNTPGTGQPGNRPHLIHPTTLDTILQTPIAASYRGRRLPVSELMIPTSIQELEVSPDLPFDAGTPLKGFTTFKPHRRDELHTTMDVFDEGLSQPYVRIRGYRCMIQEGVAINTTTSDGNASDTKPGLCYSTRWKTSFNLLHTESELTRAVASAGQTANDKLVEIASMILHESPNTTVLEVLTAKDGSGTIMSRVVPSCRPQQTKYGALAGSPIPAVVDGEVLDLKFGEAVAPEARFDLVILGQDYRESPDVQNGLHHLFDHVKQGGRLICGFDYDQLGGPAPKSSQARVLGRGSDSSVTIFSAPTLASEQHVPDADDGDAASVMEKVLVLQPPAPTAAVQSLSNELVDILQSQGLQADTVTWTELASAVSANHVVVSLLELDKPFMENLSSSDYRLVQDLIIKSTTLLSPSGFIIDGAMRVARRELGNYKLKILHLSSLKHGASLAAKVLASAQPETEFLEDGNGLLQVGRDRQLNTEIASYAGTGTHMDCGFPVTLDVSKPGVADSLHFRPREKQPQLGENEVEISIKASGVNCRNVVISLGLTVGFQPGYEGAGVVLRTGSRVTSVKSGDRVSAHILGSSHTTVARTLDVMCAKMPDNMSFDEGAALPVAFTIAYHALVDVARLRPKQSVLIHAAAGGVGQAAIQIARHLDLTLYVTVGSDDKKAHVMKEYGLLEDHVFDSRGESFALGVQRITGGRGVDCVLNSLSGELLRQSLSCLAPLGTFVDLGSHDISENTSLGMSPPVTSGTTFSRLNLDLLFNNPDLMAETWRKAFDLIRNGVAHAPTPLVVNPIHKVQDALRLVQSGKHYGKVVLSFEQDGQVPVMRGPEAGAALQLDSSGTYLLVGGLGGLGRSLAQMLVDCGARNIAFISRSGAVSPSAKAVVESLSSRPGVSVKAYAADATNKKSLDAALESCRSELPAIKGVVQMAMVLRDAVFENMSFDQWTGATGPKIEGTRNLHECFGPAHHPLDFFIMCSSLSGVIGNRGQANYAAGNTYQDALAFHRRSHGLRACAVDLGIMRDVGVLAETGTAGDLTGWEELLGIRETTFHALMKTIINKEQQQRLDGNQALSSPAQVTVGLATARVFQAAGLNLPDWLTEDARFGHLSAIRYDTDTAADKDNTDVAKETIASLPAKLATCKTLDEALDAMVGGLIERVAGIVSIPVSEVDSNRPMYKYGVDSLVAMEIRNWIQRDIKADISLFDVLEAVPLTKFAEKVVSRTKLCKI</sequence>
<dbReference type="InterPro" id="IPR013968">
    <property type="entry name" value="PKS_KR"/>
</dbReference>
<dbReference type="InterPro" id="IPR020806">
    <property type="entry name" value="PKS_PP-bd"/>
</dbReference>
<keyword evidence="1" id="KW-0596">Phosphopantetheine</keyword>
<evidence type="ECO:0000256" key="3">
    <source>
        <dbReference type="ARBA" id="ARBA00022679"/>
    </source>
</evidence>
<reference evidence="10" key="1">
    <citation type="submission" date="2021-06" db="EMBL/GenBank/DDBJ databases">
        <title>Comparative genomics, transcriptomics and evolutionary studies reveal genomic signatures of adaptation to plant cell wall in hemibiotrophic fungi.</title>
        <authorList>
            <consortium name="DOE Joint Genome Institute"/>
            <person name="Baroncelli R."/>
            <person name="Diaz J.F."/>
            <person name="Benocci T."/>
            <person name="Peng M."/>
            <person name="Battaglia E."/>
            <person name="Haridas S."/>
            <person name="Andreopoulos W."/>
            <person name="Labutti K."/>
            <person name="Pangilinan J."/>
            <person name="Floch G.L."/>
            <person name="Makela M.R."/>
            <person name="Henrissat B."/>
            <person name="Grigoriev I.V."/>
            <person name="Crouch J.A."/>
            <person name="De Vries R.P."/>
            <person name="Sukno S.A."/>
            <person name="Thon M.R."/>
        </authorList>
    </citation>
    <scope>NUCLEOTIDE SEQUENCE</scope>
    <source>
        <strain evidence="10">CBS 125086</strain>
    </source>
</reference>
<dbReference type="InterPro" id="IPR036736">
    <property type="entry name" value="ACP-like_sf"/>
</dbReference>
<evidence type="ECO:0000256" key="1">
    <source>
        <dbReference type="ARBA" id="ARBA00022450"/>
    </source>
</evidence>
<evidence type="ECO:0000259" key="7">
    <source>
        <dbReference type="PROSITE" id="PS50075"/>
    </source>
</evidence>
<evidence type="ECO:0000256" key="5">
    <source>
        <dbReference type="ARBA" id="ARBA00023268"/>
    </source>
</evidence>
<dbReference type="InterPro" id="IPR014043">
    <property type="entry name" value="Acyl_transferase_dom"/>
</dbReference>
<dbReference type="EMBL" id="JAHLJV010000263">
    <property type="protein sequence ID" value="KAK1561623.1"/>
    <property type="molecule type" value="Genomic_DNA"/>
</dbReference>
<dbReference type="GeneID" id="85446890"/>
<evidence type="ECO:0000256" key="4">
    <source>
        <dbReference type="ARBA" id="ARBA00023002"/>
    </source>
</evidence>
<dbReference type="InterPro" id="IPR006162">
    <property type="entry name" value="Ppantetheine_attach_site"/>
</dbReference>
<dbReference type="InterPro" id="IPR049552">
    <property type="entry name" value="PKS_DH_N"/>
</dbReference>
<feature type="active site" description="Proton donor; for dehydratase activity" evidence="6">
    <location>
        <position position="1158"/>
    </location>
</feature>
<dbReference type="InterPro" id="IPR014030">
    <property type="entry name" value="Ketoacyl_synth_N"/>
</dbReference>
<dbReference type="Pfam" id="PF13602">
    <property type="entry name" value="ADH_zinc_N_2"/>
    <property type="match status" value="1"/>
</dbReference>
<evidence type="ECO:0000256" key="6">
    <source>
        <dbReference type="PROSITE-ProRule" id="PRU01363"/>
    </source>
</evidence>
<dbReference type="PANTHER" id="PTHR43775:SF29">
    <property type="entry name" value="ASPERFURANONE POLYKETIDE SYNTHASE AFOG-RELATED"/>
    <property type="match status" value="1"/>
</dbReference>
<dbReference type="GO" id="GO:0004312">
    <property type="term" value="F:fatty acid synthase activity"/>
    <property type="evidence" value="ECO:0007669"/>
    <property type="project" value="TreeGrafter"/>
</dbReference>
<dbReference type="GO" id="GO:0016491">
    <property type="term" value="F:oxidoreductase activity"/>
    <property type="evidence" value="ECO:0007669"/>
    <property type="project" value="UniProtKB-KW"/>
</dbReference>
<feature type="domain" description="Ketosynthase family 3 (KS3)" evidence="8">
    <location>
        <begin position="2"/>
        <end position="428"/>
    </location>
</feature>
<dbReference type="Pfam" id="PF08240">
    <property type="entry name" value="ADH_N"/>
    <property type="match status" value="1"/>
</dbReference>
<dbReference type="GO" id="GO:0006633">
    <property type="term" value="P:fatty acid biosynthetic process"/>
    <property type="evidence" value="ECO:0007669"/>
    <property type="project" value="InterPro"/>
</dbReference>
<dbReference type="InterPro" id="IPR013154">
    <property type="entry name" value="ADH-like_N"/>
</dbReference>
<protein>
    <submittedName>
        <fullName evidence="10">Beta-ketoacyl synthase domain-containing protein</fullName>
    </submittedName>
</protein>
<dbReference type="Pfam" id="PF02801">
    <property type="entry name" value="Ketoacyl-synt_C"/>
    <property type="match status" value="1"/>
</dbReference>
<dbReference type="SMART" id="SM00827">
    <property type="entry name" value="PKS_AT"/>
    <property type="match status" value="1"/>
</dbReference>
<dbReference type="SMART" id="SM00826">
    <property type="entry name" value="PKS_DH"/>
    <property type="match status" value="1"/>
</dbReference>
<dbReference type="PROSITE" id="PS52019">
    <property type="entry name" value="PKS_MFAS_DH"/>
    <property type="match status" value="1"/>
</dbReference>
<dbReference type="SUPFAM" id="SSF51735">
    <property type="entry name" value="NAD(P)-binding Rossmann-fold domains"/>
    <property type="match status" value="2"/>
</dbReference>
<dbReference type="InterPro" id="IPR049551">
    <property type="entry name" value="PKS_DH_C"/>
</dbReference>
<evidence type="ECO:0000259" key="9">
    <source>
        <dbReference type="PROSITE" id="PS52019"/>
    </source>
</evidence>
<dbReference type="PROSITE" id="PS50075">
    <property type="entry name" value="CARRIER"/>
    <property type="match status" value="1"/>
</dbReference>
<dbReference type="InterPro" id="IPR009081">
    <property type="entry name" value="PP-bd_ACP"/>
</dbReference>
<dbReference type="InterPro" id="IPR020807">
    <property type="entry name" value="PKS_DH"/>
</dbReference>
<dbReference type="SUPFAM" id="SSF50129">
    <property type="entry name" value="GroES-like"/>
    <property type="match status" value="1"/>
</dbReference>
<dbReference type="Gene3D" id="3.10.129.110">
    <property type="entry name" value="Polyketide synthase dehydratase"/>
    <property type="match status" value="1"/>
</dbReference>
<accession>A0AAD8PIT9</accession>
<dbReference type="InterPro" id="IPR014031">
    <property type="entry name" value="Ketoacyl_synth_C"/>
</dbReference>
<dbReference type="PROSITE" id="PS00606">
    <property type="entry name" value="KS3_1"/>
    <property type="match status" value="1"/>
</dbReference>
<dbReference type="GO" id="GO:0044550">
    <property type="term" value="P:secondary metabolite biosynthetic process"/>
    <property type="evidence" value="ECO:0007669"/>
    <property type="project" value="TreeGrafter"/>
</dbReference>
<dbReference type="GO" id="GO:0004315">
    <property type="term" value="F:3-oxoacyl-[acyl-carrier-protein] synthase activity"/>
    <property type="evidence" value="ECO:0007669"/>
    <property type="project" value="InterPro"/>
</dbReference>
<dbReference type="InterPro" id="IPR001227">
    <property type="entry name" value="Ac_transferase_dom_sf"/>
</dbReference>
<dbReference type="SMART" id="SM00825">
    <property type="entry name" value="PKS_KS"/>
    <property type="match status" value="1"/>
</dbReference>
<dbReference type="InterPro" id="IPR049900">
    <property type="entry name" value="PKS_mFAS_DH"/>
</dbReference>
<dbReference type="Pfam" id="PF16197">
    <property type="entry name" value="KAsynt_C_assoc"/>
    <property type="match status" value="1"/>
</dbReference>
<name>A0AAD8PIT9_9PEZI</name>
<dbReference type="InterPro" id="IPR036291">
    <property type="entry name" value="NAD(P)-bd_dom_sf"/>
</dbReference>
<dbReference type="InterPro" id="IPR011032">
    <property type="entry name" value="GroES-like_sf"/>
</dbReference>
<dbReference type="InterPro" id="IPR020843">
    <property type="entry name" value="ER"/>
</dbReference>
<dbReference type="SMART" id="SM00822">
    <property type="entry name" value="PKS_KR"/>
    <property type="match status" value="1"/>
</dbReference>
<dbReference type="CDD" id="cd00833">
    <property type="entry name" value="PKS"/>
    <property type="match status" value="1"/>
</dbReference>